<evidence type="ECO:0000313" key="3">
    <source>
        <dbReference type="Proteomes" id="UP000647235"/>
    </source>
</evidence>
<organism evidence="2 3">
    <name type="scientific">Dorea hominis</name>
    <dbReference type="NCBI Taxonomy" id="2763040"/>
    <lineage>
        <taxon>Bacteria</taxon>
        <taxon>Bacillati</taxon>
        <taxon>Bacillota</taxon>
        <taxon>Clostridia</taxon>
        <taxon>Lachnospirales</taxon>
        <taxon>Lachnospiraceae</taxon>
        <taxon>Dorea</taxon>
    </lineage>
</organism>
<name>A0ABR7EXX6_9FIRM</name>
<comment type="caution">
    <text evidence="2">The sequence shown here is derived from an EMBL/GenBank/DDBJ whole genome shotgun (WGS) entry which is preliminary data.</text>
</comment>
<keyword evidence="1" id="KW-0812">Transmembrane</keyword>
<keyword evidence="1" id="KW-0472">Membrane</keyword>
<evidence type="ECO:0000313" key="2">
    <source>
        <dbReference type="EMBL" id="MBC5666206.1"/>
    </source>
</evidence>
<dbReference type="EMBL" id="JACOOY010000022">
    <property type="protein sequence ID" value="MBC5666206.1"/>
    <property type="molecule type" value="Genomic_DNA"/>
</dbReference>
<keyword evidence="1" id="KW-1133">Transmembrane helix</keyword>
<accession>A0ABR7EXX6</accession>
<sequence length="284" mass="34027">MRYLVAKDIKSETKVSKNIYIYDFFFILIYMSVSLVLANLVHPSLKIVFFIYSLGMAVFLTAKSYYNKKRRNYESVMIMLRRDKESYSPVLNKSRRRERIEKEEGYQMKKGKKVKKSILEKIDVAEYLEEGYYRMKDGTYMNLVQINSKDLINSSADEVEYDCMKFAKLYKLFENDLKLVVLNFPCDTKEQQAYLQRKINATNNQMYRKFLQQKYDELVWLAKNNTTREYYYMVYAKTQEEMQKEMLTLKSTLHLGNDGLLLEIPEEKKHKILYRLYNKNSLVA</sequence>
<dbReference type="InterPro" id="IPR020275">
    <property type="entry name" value="DUF5592"/>
</dbReference>
<dbReference type="Pfam" id="PF17332">
    <property type="entry name" value="DUF5592"/>
    <property type="match status" value="1"/>
</dbReference>
<keyword evidence="3" id="KW-1185">Reference proteome</keyword>
<proteinExistence type="predicted"/>
<feature type="transmembrane region" description="Helical" evidence="1">
    <location>
        <begin position="20"/>
        <end position="41"/>
    </location>
</feature>
<protein>
    <submittedName>
        <fullName evidence="2">Uncharacterized protein</fullName>
    </submittedName>
</protein>
<feature type="transmembrane region" description="Helical" evidence="1">
    <location>
        <begin position="47"/>
        <end position="66"/>
    </location>
</feature>
<evidence type="ECO:0000256" key="1">
    <source>
        <dbReference type="SAM" id="Phobius"/>
    </source>
</evidence>
<gene>
    <name evidence="2" type="ORF">H8S07_13295</name>
</gene>
<reference evidence="2 3" key="1">
    <citation type="submission" date="2020-08" db="EMBL/GenBank/DDBJ databases">
        <title>Genome public.</title>
        <authorList>
            <person name="Liu C."/>
            <person name="Sun Q."/>
        </authorList>
    </citation>
    <scope>NUCLEOTIDE SEQUENCE [LARGE SCALE GENOMIC DNA]</scope>
    <source>
        <strain evidence="2 3">NSJ-36</strain>
    </source>
</reference>
<dbReference type="Proteomes" id="UP000647235">
    <property type="component" value="Unassembled WGS sequence"/>
</dbReference>